<dbReference type="AlphaFoldDB" id="A0A3N0IZD4"/>
<evidence type="ECO:0000313" key="7">
    <source>
        <dbReference type="EMBL" id="RNM42363.1"/>
    </source>
</evidence>
<keyword evidence="8" id="KW-1185">Reference proteome</keyword>
<proteinExistence type="inferred from homology"/>
<dbReference type="OrthoDB" id="3182374at2"/>
<dbReference type="GO" id="GO:0005829">
    <property type="term" value="C:cytosol"/>
    <property type="evidence" value="ECO:0007669"/>
    <property type="project" value="TreeGrafter"/>
</dbReference>
<dbReference type="PANTHER" id="PTHR37419:SF1">
    <property type="entry name" value="SERINE_THREONINE-PROTEIN KINASE TOXIN HIPA"/>
    <property type="match status" value="1"/>
</dbReference>
<accession>A0A3N0IZD4</accession>
<dbReference type="Pfam" id="PF07804">
    <property type="entry name" value="HipA_C"/>
    <property type="match status" value="1"/>
</dbReference>
<dbReference type="InterPro" id="IPR017508">
    <property type="entry name" value="HipA_N1"/>
</dbReference>
<evidence type="ECO:0000259" key="5">
    <source>
        <dbReference type="Pfam" id="PF13657"/>
    </source>
</evidence>
<dbReference type="CDD" id="cd17808">
    <property type="entry name" value="HipA_Ec_like"/>
    <property type="match status" value="1"/>
</dbReference>
<dbReference type="PANTHER" id="PTHR37419">
    <property type="entry name" value="SERINE/THREONINE-PROTEIN KINASE TOXIN HIPA"/>
    <property type="match status" value="1"/>
</dbReference>
<name>A0A3N0IZD4_9ACTN</name>
<keyword evidence="2" id="KW-0808">Transferase</keyword>
<dbReference type="Pfam" id="PF13657">
    <property type="entry name" value="Couple_hipA"/>
    <property type="match status" value="1"/>
</dbReference>
<dbReference type="InterPro" id="IPR012893">
    <property type="entry name" value="HipA-like_C"/>
</dbReference>
<dbReference type="RefSeq" id="WP_114547806.1">
    <property type="nucleotide sequence ID" value="NZ_PPTT01000044.1"/>
</dbReference>
<feature type="domain" description="HipA-like C-terminal" evidence="4">
    <location>
        <begin position="148"/>
        <end position="387"/>
    </location>
</feature>
<evidence type="ECO:0000313" key="9">
    <source>
        <dbReference type="Proteomes" id="UP000270112"/>
    </source>
</evidence>
<evidence type="ECO:0000256" key="1">
    <source>
        <dbReference type="ARBA" id="ARBA00010164"/>
    </source>
</evidence>
<dbReference type="EMBL" id="PPTT01000044">
    <property type="protein sequence ID" value="RDB65032.1"/>
    <property type="molecule type" value="Genomic_DNA"/>
</dbReference>
<protein>
    <submittedName>
        <fullName evidence="7">Type II toxin-antitoxin system HipA family toxin</fullName>
    </submittedName>
</protein>
<dbReference type="InterPro" id="IPR052028">
    <property type="entry name" value="HipA_Ser/Thr_kinase"/>
</dbReference>
<gene>
    <name evidence="6" type="ORF">C1876_16475</name>
    <name evidence="7" type="ORF">DMP09_05375</name>
</gene>
<keyword evidence="3" id="KW-0418">Kinase</keyword>
<dbReference type="Proteomes" id="UP000253817">
    <property type="component" value="Unassembled WGS sequence"/>
</dbReference>
<evidence type="ECO:0000256" key="3">
    <source>
        <dbReference type="ARBA" id="ARBA00022777"/>
    </source>
</evidence>
<dbReference type="Gene3D" id="1.10.1070.20">
    <property type="match status" value="1"/>
</dbReference>
<sequence length="425" mass="46989">MRARALKVLLAGRVAGTLEQRESGKLSFEYERDYQGAPLSLSMPVSNRVYGDKRVRPFLFGLLPDDAAVRQSMGREFGVSGNNPFALLEHVGLECPGAVRFCLDKAVEETLMGRFGGLEPITEHEIARRLKQGRERFEASWMDEREHWSLGGQQSKFALRFKDGAWFRCLGAAATTHILKPGIGHLSFQALNECVCMRTASACGVATANVEYRFFGDEPAIVVERYDRVVDERSEVVRLHQEDFCQILNVLPENKYAEYGGPSASAVLGVLGKTGAYANANVQRFVEMLFFNYLIGAPDAHAKNYSVLLGMEGQAVLAPLYDVASAFPYRLPKERIKVAMSIGGENLVGKLGPHHVRRFVEANELEKFGLDGDECIEILARLAKSIPGELGRALDDLANCEGADELKRHLLKPVEHLCSATLAKL</sequence>
<evidence type="ECO:0000259" key="4">
    <source>
        <dbReference type="Pfam" id="PF07804"/>
    </source>
</evidence>
<organism evidence="7 9">
    <name type="scientific">Eggerthella sinensis</name>
    <dbReference type="NCBI Taxonomy" id="242230"/>
    <lineage>
        <taxon>Bacteria</taxon>
        <taxon>Bacillati</taxon>
        <taxon>Actinomycetota</taxon>
        <taxon>Coriobacteriia</taxon>
        <taxon>Eggerthellales</taxon>
        <taxon>Eggerthellaceae</taxon>
        <taxon>Eggerthella</taxon>
    </lineage>
</organism>
<dbReference type="Proteomes" id="UP000270112">
    <property type="component" value="Unassembled WGS sequence"/>
</dbReference>
<evidence type="ECO:0000256" key="2">
    <source>
        <dbReference type="ARBA" id="ARBA00022679"/>
    </source>
</evidence>
<reference evidence="7" key="3">
    <citation type="journal article" date="2019" name="Microbiol. Resour. Announc.">
        <title>Draft Genome Sequences of Type Strains of Gordonibacter faecihominis, Paraeggerthella hongkongensis, Parvibacter caecicola,Slackia equolifaciens, Slackia faecicanis, and Slackia isoflavoniconvertens.</title>
        <authorList>
            <person name="Danylec N."/>
            <person name="Stoll D.A."/>
            <person name="Dotsch A."/>
            <person name="Huch M."/>
        </authorList>
    </citation>
    <scope>NUCLEOTIDE SEQUENCE</scope>
    <source>
        <strain evidence="7">DSM 16107</strain>
    </source>
</reference>
<dbReference type="NCBIfam" id="TIGR03071">
    <property type="entry name" value="couple_hipA"/>
    <property type="match status" value="1"/>
</dbReference>
<dbReference type="EMBL" id="QICC01000014">
    <property type="protein sequence ID" value="RNM42363.1"/>
    <property type="molecule type" value="Genomic_DNA"/>
</dbReference>
<comment type="caution">
    <text evidence="7">The sequence shown here is derived from an EMBL/GenBank/DDBJ whole genome shotgun (WGS) entry which is preliminary data.</text>
</comment>
<evidence type="ECO:0000313" key="8">
    <source>
        <dbReference type="Proteomes" id="UP000253817"/>
    </source>
</evidence>
<reference evidence="6 8" key="1">
    <citation type="journal article" date="2018" name="Elife">
        <title>Discovery and characterization of a prevalent human gut bacterial enzyme sufficient for the inactivation of a family of plant toxins.</title>
        <authorList>
            <person name="Koppel N."/>
            <person name="Bisanz J.E."/>
            <person name="Pandelia M.E."/>
            <person name="Turnbaugh P.J."/>
            <person name="Balskus E.P."/>
        </authorList>
    </citation>
    <scope>NUCLEOTIDE SEQUENCE [LARGE SCALE GENOMIC DNA]</scope>
    <source>
        <strain evidence="6 8">DSM 16107</strain>
    </source>
</reference>
<comment type="similarity">
    <text evidence="1">Belongs to the HipA Ser/Thr kinase family.</text>
</comment>
<feature type="domain" description="HipA N-terminal subdomain 1" evidence="5">
    <location>
        <begin position="6"/>
        <end position="101"/>
    </location>
</feature>
<dbReference type="GO" id="GO:0004674">
    <property type="term" value="F:protein serine/threonine kinase activity"/>
    <property type="evidence" value="ECO:0007669"/>
    <property type="project" value="TreeGrafter"/>
</dbReference>
<evidence type="ECO:0000313" key="6">
    <source>
        <dbReference type="EMBL" id="RDB65032.1"/>
    </source>
</evidence>
<reference evidence="9" key="2">
    <citation type="submission" date="2018-05" db="EMBL/GenBank/DDBJ databases">
        <title>Genome Sequencing of selected type strains of the family Eggerthellaceae.</title>
        <authorList>
            <person name="Danylec N."/>
            <person name="Stoll D.A."/>
            <person name="Doetsch A."/>
            <person name="Huch M."/>
        </authorList>
    </citation>
    <scope>NUCLEOTIDE SEQUENCE [LARGE SCALE GENOMIC DNA]</scope>
    <source>
        <strain evidence="9">DSM 16107</strain>
    </source>
</reference>